<accession>A0ABV0N5Q3</accession>
<dbReference type="EMBL" id="JAHRIO010022209">
    <property type="protein sequence ID" value="MEQ2165913.1"/>
    <property type="molecule type" value="Genomic_DNA"/>
</dbReference>
<evidence type="ECO:0000313" key="1">
    <source>
        <dbReference type="EMBL" id="MEQ2165913.1"/>
    </source>
</evidence>
<gene>
    <name evidence="1" type="ORF">GOODEAATRI_022074</name>
</gene>
<reference evidence="1 2" key="1">
    <citation type="submission" date="2021-06" db="EMBL/GenBank/DDBJ databases">
        <authorList>
            <person name="Palmer J.M."/>
        </authorList>
    </citation>
    <scope>NUCLEOTIDE SEQUENCE [LARGE SCALE GENOMIC DNA]</scope>
    <source>
        <strain evidence="1 2">GA_2019</strain>
        <tissue evidence="1">Muscle</tissue>
    </source>
</reference>
<sequence length="99" mass="10757">MTPSICQVKQSPLMGPPSYFIADDVSVLGSVMFIFTLQVDFIGKLLSNDLSLVSNKTLFLQCNAMLAGPEADQKCQSGALQLTCSVRGGKVHTQVKREY</sequence>
<evidence type="ECO:0000313" key="2">
    <source>
        <dbReference type="Proteomes" id="UP001476798"/>
    </source>
</evidence>
<comment type="caution">
    <text evidence="1">The sequence shown here is derived from an EMBL/GenBank/DDBJ whole genome shotgun (WGS) entry which is preliminary data.</text>
</comment>
<dbReference type="Proteomes" id="UP001476798">
    <property type="component" value="Unassembled WGS sequence"/>
</dbReference>
<organism evidence="1 2">
    <name type="scientific">Goodea atripinnis</name>
    <dbReference type="NCBI Taxonomy" id="208336"/>
    <lineage>
        <taxon>Eukaryota</taxon>
        <taxon>Metazoa</taxon>
        <taxon>Chordata</taxon>
        <taxon>Craniata</taxon>
        <taxon>Vertebrata</taxon>
        <taxon>Euteleostomi</taxon>
        <taxon>Actinopterygii</taxon>
        <taxon>Neopterygii</taxon>
        <taxon>Teleostei</taxon>
        <taxon>Neoteleostei</taxon>
        <taxon>Acanthomorphata</taxon>
        <taxon>Ovalentaria</taxon>
        <taxon>Atherinomorphae</taxon>
        <taxon>Cyprinodontiformes</taxon>
        <taxon>Goodeidae</taxon>
        <taxon>Goodea</taxon>
    </lineage>
</organism>
<name>A0ABV0N5Q3_9TELE</name>
<proteinExistence type="predicted"/>
<protein>
    <submittedName>
        <fullName evidence="1">Uncharacterized protein</fullName>
    </submittedName>
</protein>
<keyword evidence="2" id="KW-1185">Reference proteome</keyword>